<proteinExistence type="predicted"/>
<keyword evidence="3" id="KW-1185">Reference proteome</keyword>
<feature type="region of interest" description="Disordered" evidence="1">
    <location>
        <begin position="169"/>
        <end position="192"/>
    </location>
</feature>
<sequence>MSGVQSGTEGAVPLVARATRMLLSSDGSTTLLLEALLDTRLAVHVEDQSTVPVGQLPPTAVTALGLRPGAAAVRRASALLTPEGAVVSRNTVVFTAPPGGWSGSASDAAPLGKRLRQHGTRQHREILSSGAAVWPDHGERRCAYKEYVITCDDSARLYVREHFSPEYVHLPDGSPGFDPAGAGDLDPLRRAG</sequence>
<comment type="caution">
    <text evidence="2">The sequence shown here is derived from an EMBL/GenBank/DDBJ whole genome shotgun (WGS) entry which is preliminary data.</text>
</comment>
<name>A0ABN1B0B4_9ACTN</name>
<evidence type="ECO:0008006" key="4">
    <source>
        <dbReference type="Google" id="ProtNLM"/>
    </source>
</evidence>
<dbReference type="EMBL" id="BAAABY010000045">
    <property type="protein sequence ID" value="GAA0487631.1"/>
    <property type="molecule type" value="Genomic_DNA"/>
</dbReference>
<dbReference type="Gene3D" id="3.40.1410.10">
    <property type="entry name" value="Chorismate lyase-like"/>
    <property type="match status" value="1"/>
</dbReference>
<evidence type="ECO:0000313" key="3">
    <source>
        <dbReference type="Proteomes" id="UP001500909"/>
    </source>
</evidence>
<dbReference type="SUPFAM" id="SSF64288">
    <property type="entry name" value="Chorismate lyase-like"/>
    <property type="match status" value="1"/>
</dbReference>
<evidence type="ECO:0000313" key="2">
    <source>
        <dbReference type="EMBL" id="GAA0487631.1"/>
    </source>
</evidence>
<organism evidence="2 3">
    <name type="scientific">Streptomyces olivaceiscleroticus</name>
    <dbReference type="NCBI Taxonomy" id="68245"/>
    <lineage>
        <taxon>Bacteria</taxon>
        <taxon>Bacillati</taxon>
        <taxon>Actinomycetota</taxon>
        <taxon>Actinomycetes</taxon>
        <taxon>Kitasatosporales</taxon>
        <taxon>Streptomycetaceae</taxon>
        <taxon>Streptomyces</taxon>
    </lineage>
</organism>
<reference evidence="2 3" key="1">
    <citation type="journal article" date="2019" name="Int. J. Syst. Evol. Microbiol.">
        <title>The Global Catalogue of Microorganisms (GCM) 10K type strain sequencing project: providing services to taxonomists for standard genome sequencing and annotation.</title>
        <authorList>
            <consortium name="The Broad Institute Genomics Platform"/>
            <consortium name="The Broad Institute Genome Sequencing Center for Infectious Disease"/>
            <person name="Wu L."/>
            <person name="Ma J."/>
        </authorList>
    </citation>
    <scope>NUCLEOTIDE SEQUENCE [LARGE SCALE GENOMIC DNA]</scope>
    <source>
        <strain evidence="2 3">JCM 4805</strain>
    </source>
</reference>
<dbReference type="InterPro" id="IPR028978">
    <property type="entry name" value="Chorismate_lyase_/UTRA_dom_sf"/>
</dbReference>
<dbReference type="RefSeq" id="WP_346098522.1">
    <property type="nucleotide sequence ID" value="NZ_BAAABY010000045.1"/>
</dbReference>
<evidence type="ECO:0000256" key="1">
    <source>
        <dbReference type="SAM" id="MobiDB-lite"/>
    </source>
</evidence>
<gene>
    <name evidence="2" type="ORF">GCM10010361_60650</name>
</gene>
<accession>A0ABN1B0B4</accession>
<protein>
    <recommendedName>
        <fullName evidence="4">Chorismate lyase</fullName>
    </recommendedName>
</protein>
<dbReference type="Proteomes" id="UP001500909">
    <property type="component" value="Unassembled WGS sequence"/>
</dbReference>